<evidence type="ECO:0000256" key="12">
    <source>
        <dbReference type="ARBA" id="ARBA00022842"/>
    </source>
</evidence>
<dbReference type="FunFam" id="3.10.20.370:FF:000003">
    <property type="entry name" value="Transposon Tf2-6 polyprotein"/>
    <property type="match status" value="1"/>
</dbReference>
<evidence type="ECO:0000256" key="1">
    <source>
        <dbReference type="ARBA" id="ARBA00004123"/>
    </source>
</evidence>
<dbReference type="PANTHER" id="PTHR37984">
    <property type="entry name" value="PROTEIN CBG26694"/>
    <property type="match status" value="1"/>
</dbReference>
<dbReference type="FunFam" id="1.10.340.70:FF:000001">
    <property type="entry name" value="Retrovirus-related Pol polyprotein from transposon gypsy-like Protein"/>
    <property type="match status" value="1"/>
</dbReference>
<sequence>MSVLRQPGAHNSELPVKRTGPVDIQRRLLGHINPKSSSRPPIIAVFSYANQETKLPVFIDSGADTEFMDYNTAKTLGLELQPVSGTQDILAIDGHTMYPATQETKPINMRIEGNHTETLKFLVIKSPSLPIILGNTWLQKHNTQIDWCKGKIFQWSAHCHHNCLNYASPSTQSMQDSQDIYPDLSKVPKAYHDLKEVFNKHRATSLPPHRPYDCAIDLLPGTFPPRGRLFSLSIPEQTAMTKYIQESLQAGLIRPSSSPAGAGFFFVEKKDGSLRPCIDYRALNDITIKNRYPLPLINTAFDSLHNARIFTKLDLRNAYHLVRVREGDEWKTAFNTPTGHYEYLVMPFGLTNAPAVFQALINDVLRDMVGSYVFVYLDDVLVFSPDPETHQKHVHAVLLRLLQNNLFVKAEKCEFHRTTVSFLGFTISPNQIAMDPAKTSAVVNWPIPTTRKQLQRFLGFANFYRRFIKGYSKIAAPLHALTSNKVSFLWNKSAQDSFQKLKDMFTSAPVLHLPDTTRQFIVEVDASAFGVGAVLSQRSRDDKVHPCAFFSKTLSSTERNYDVGDRELLAIKLALEEWRHWLEGAVTPFIVWTDHRNLEYIKTAKRLNARQARWAIFFSRFNFTLSYRPGEKNTKPDALSRSMEPAITNQDYDPDTLILPQRILLGASRLELENQLRQAHQQYPVPPQCPPDRLFVPDALRSQVLTFCHSSRLYCHPGISKTMVLVRNNFWWPTLSRDVKEFVSACPTCAKAKTSRQPPAGLLRPLSIPRRPWSHISMDFITGLPPSDGFKVILTIVDRFSKMSHLVPLRKLPSAKDMADIMAREVFRLHGLPLDIVSDRGPQFVSGFWREFCARLGIQVSLSSGFHPQTDGQSERINQEVETRLRALCEDDATSWSRNLPWVEHALNSLPSSSTGVSPFYAVYGFQPPVFSLQDHVSRVPSAQAAALRCHRAWRMARRNLVHSSAVYSRSANRRRIPAPTYSLGQRVWLSTKDVPLRVDCRKLAPRFIGPFPVSKVINPAAVRLRLPGPLRIHPTFHVSRIKPVVSSALVPASGPPPPARLVGGGPVWDVRRLLRSRRWGRGLQYLVDWEGFGPEERSWVPARDILDGSLIRDFHRTHPDQPGGPAGAGP</sequence>
<dbReference type="Pfam" id="PF24626">
    <property type="entry name" value="SH3_Tf2-1"/>
    <property type="match status" value="1"/>
</dbReference>
<dbReference type="InterPro" id="IPR021109">
    <property type="entry name" value="Peptidase_aspartic_dom_sf"/>
</dbReference>
<comment type="similarity">
    <text evidence="2">Belongs to the beta type-B retroviral polymerase family. HERV class-II K(HML-2) pol subfamily.</text>
</comment>
<feature type="domain" description="Reverse transcriptase" evidence="22">
    <location>
        <begin position="248"/>
        <end position="427"/>
    </location>
</feature>
<keyword evidence="5" id="KW-0808">Transferase</keyword>
<dbReference type="InterPro" id="IPR000477">
    <property type="entry name" value="RT_dom"/>
</dbReference>
<dbReference type="Ensembl" id="ENSNFUT00015044124.1">
    <property type="protein sequence ID" value="ENSNFUP00015042263.1"/>
    <property type="gene ID" value="ENSNFUG00015020264.1"/>
</dbReference>
<keyword evidence="18" id="KW-0511">Multifunctional enzyme</keyword>
<dbReference type="Pfam" id="PF00665">
    <property type="entry name" value="rve"/>
    <property type="match status" value="1"/>
</dbReference>
<keyword evidence="6" id="KW-0548">Nucleotidyltransferase</keyword>
<dbReference type="InterPro" id="IPR041577">
    <property type="entry name" value="RT_RNaseH_2"/>
</dbReference>
<dbReference type="InterPro" id="IPR001584">
    <property type="entry name" value="Integrase_cat-core"/>
</dbReference>
<dbReference type="InterPro" id="IPR012337">
    <property type="entry name" value="RNaseH-like_sf"/>
</dbReference>
<evidence type="ECO:0000259" key="22">
    <source>
        <dbReference type="PROSITE" id="PS50878"/>
    </source>
</evidence>
<dbReference type="SUPFAM" id="SSF50630">
    <property type="entry name" value="Acid proteases"/>
    <property type="match status" value="1"/>
</dbReference>
<dbReference type="Gene3D" id="3.10.20.370">
    <property type="match status" value="1"/>
</dbReference>
<dbReference type="Proteomes" id="UP000694548">
    <property type="component" value="Chromosome sgr09"/>
</dbReference>
<dbReference type="AlphaFoldDB" id="A0A8C6PEN3"/>
<dbReference type="GO" id="GO:0005634">
    <property type="term" value="C:nucleus"/>
    <property type="evidence" value="ECO:0007669"/>
    <property type="project" value="UniProtKB-SubCell"/>
</dbReference>
<evidence type="ECO:0000256" key="18">
    <source>
        <dbReference type="ARBA" id="ARBA00023268"/>
    </source>
</evidence>
<dbReference type="InterPro" id="IPR036397">
    <property type="entry name" value="RNaseH_sf"/>
</dbReference>
<dbReference type="CDD" id="cd09274">
    <property type="entry name" value="RNase_HI_RT_Ty3"/>
    <property type="match status" value="1"/>
</dbReference>
<evidence type="ECO:0000256" key="20">
    <source>
        <dbReference type="SAM" id="MobiDB-lite"/>
    </source>
</evidence>
<dbReference type="FunFam" id="3.10.10.10:FF:000007">
    <property type="entry name" value="Retrovirus-related Pol polyprotein from transposon 17.6-like Protein"/>
    <property type="match status" value="1"/>
</dbReference>
<keyword evidence="12" id="KW-0460">Magnesium</keyword>
<feature type="domain" description="Chromo" evidence="21">
    <location>
        <begin position="1069"/>
        <end position="1127"/>
    </location>
</feature>
<evidence type="ECO:0000256" key="4">
    <source>
        <dbReference type="ARBA" id="ARBA00022670"/>
    </source>
</evidence>
<dbReference type="Gene3D" id="2.40.70.10">
    <property type="entry name" value="Acid Proteases"/>
    <property type="match status" value="1"/>
</dbReference>
<evidence type="ECO:0000256" key="5">
    <source>
        <dbReference type="ARBA" id="ARBA00022679"/>
    </source>
</evidence>
<evidence type="ECO:0000256" key="3">
    <source>
        <dbReference type="ARBA" id="ARBA00012180"/>
    </source>
</evidence>
<comment type="subcellular location">
    <subcellularLocation>
        <location evidence="1">Nucleus</location>
    </subcellularLocation>
</comment>
<keyword evidence="9" id="KW-0064">Aspartyl protease</keyword>
<dbReference type="GO" id="GO:0006508">
    <property type="term" value="P:proteolysis"/>
    <property type="evidence" value="ECO:0007669"/>
    <property type="project" value="UniProtKB-KW"/>
</dbReference>
<evidence type="ECO:0000259" key="21">
    <source>
        <dbReference type="PROSITE" id="PS50013"/>
    </source>
</evidence>
<evidence type="ECO:0000313" key="24">
    <source>
        <dbReference type="Ensembl" id="ENSNFUP00015042263.1"/>
    </source>
</evidence>
<dbReference type="Pfam" id="PF00385">
    <property type="entry name" value="Chromo"/>
    <property type="match status" value="1"/>
</dbReference>
<dbReference type="CDD" id="cd01647">
    <property type="entry name" value="RT_LTR"/>
    <property type="match status" value="1"/>
</dbReference>
<accession>A0A8C6PEN3</accession>
<dbReference type="EC" id="3.1.26.4" evidence="3"/>
<evidence type="ECO:0000259" key="23">
    <source>
        <dbReference type="PROSITE" id="PS50994"/>
    </source>
</evidence>
<dbReference type="InterPro" id="IPR023780">
    <property type="entry name" value="Chromo_domain"/>
</dbReference>
<evidence type="ECO:0000256" key="16">
    <source>
        <dbReference type="ARBA" id="ARBA00023125"/>
    </source>
</evidence>
<dbReference type="GO" id="GO:0003677">
    <property type="term" value="F:DNA binding"/>
    <property type="evidence" value="ECO:0007669"/>
    <property type="project" value="UniProtKB-KW"/>
</dbReference>
<dbReference type="SUPFAM" id="SSF53098">
    <property type="entry name" value="Ribonuclease H-like"/>
    <property type="match status" value="1"/>
</dbReference>
<keyword evidence="10" id="KW-0255">Endonuclease</keyword>
<dbReference type="Gene3D" id="3.30.420.10">
    <property type="entry name" value="Ribonuclease H-like superfamily/Ribonuclease H"/>
    <property type="match status" value="1"/>
</dbReference>
<keyword evidence="13" id="KW-0229">DNA integration</keyword>
<dbReference type="InterPro" id="IPR056924">
    <property type="entry name" value="SH3_Tf2-1"/>
</dbReference>
<name>A0A8C6PEN3_NOTFU</name>
<dbReference type="InterPro" id="IPR000953">
    <property type="entry name" value="Chromo/chromo_shadow_dom"/>
</dbReference>
<dbReference type="SUPFAM" id="SSF56672">
    <property type="entry name" value="DNA/RNA polymerases"/>
    <property type="match status" value="1"/>
</dbReference>
<evidence type="ECO:0000256" key="2">
    <source>
        <dbReference type="ARBA" id="ARBA00010879"/>
    </source>
</evidence>
<keyword evidence="7" id="KW-0540">Nuclease</keyword>
<reference evidence="24" key="1">
    <citation type="submission" date="2014-08" db="EMBL/GenBank/DDBJ databases">
        <authorList>
            <person name="Senf B."/>
            <person name="Petzold A."/>
            <person name="Downie B.R."/>
            <person name="Koch P."/>
            <person name="Platzer M."/>
        </authorList>
    </citation>
    <scope>NUCLEOTIDE SEQUENCE [LARGE SCALE GENOMIC DNA]</scope>
    <source>
        <strain evidence="24">GRZ</strain>
    </source>
</reference>
<dbReference type="GO" id="GO:0004190">
    <property type="term" value="F:aspartic-type endopeptidase activity"/>
    <property type="evidence" value="ECO:0007669"/>
    <property type="project" value="UniProtKB-KW"/>
</dbReference>
<dbReference type="GO" id="GO:0003887">
    <property type="term" value="F:DNA-directed DNA polymerase activity"/>
    <property type="evidence" value="ECO:0007669"/>
    <property type="project" value="UniProtKB-KW"/>
</dbReference>
<dbReference type="PROSITE" id="PS50878">
    <property type="entry name" value="RT_POL"/>
    <property type="match status" value="1"/>
</dbReference>
<dbReference type="GO" id="GO:0006310">
    <property type="term" value="P:DNA recombination"/>
    <property type="evidence" value="ECO:0007669"/>
    <property type="project" value="UniProtKB-KW"/>
</dbReference>
<evidence type="ECO:0000256" key="19">
    <source>
        <dbReference type="ARBA" id="ARBA00039658"/>
    </source>
</evidence>
<keyword evidence="16" id="KW-0238">DNA-binding</keyword>
<evidence type="ECO:0000256" key="11">
    <source>
        <dbReference type="ARBA" id="ARBA00022801"/>
    </source>
</evidence>
<reference evidence="24" key="3">
    <citation type="submission" date="2025-09" db="UniProtKB">
        <authorList>
            <consortium name="Ensembl"/>
        </authorList>
    </citation>
    <scope>IDENTIFICATION</scope>
</reference>
<evidence type="ECO:0000256" key="15">
    <source>
        <dbReference type="ARBA" id="ARBA00022932"/>
    </source>
</evidence>
<evidence type="ECO:0000256" key="8">
    <source>
        <dbReference type="ARBA" id="ARBA00022723"/>
    </source>
</evidence>
<dbReference type="CDD" id="cd00303">
    <property type="entry name" value="retropepsin_like"/>
    <property type="match status" value="1"/>
</dbReference>
<dbReference type="FunFam" id="3.30.70.270:FF:000020">
    <property type="entry name" value="Transposon Tf2-6 polyprotein-like Protein"/>
    <property type="match status" value="1"/>
</dbReference>
<dbReference type="Pfam" id="PF00078">
    <property type="entry name" value="RVT_1"/>
    <property type="match status" value="1"/>
</dbReference>
<dbReference type="InterPro" id="IPR016197">
    <property type="entry name" value="Chromo-like_dom_sf"/>
</dbReference>
<dbReference type="PANTHER" id="PTHR37984:SF5">
    <property type="entry name" value="PROTEIN NYNRIN-LIKE"/>
    <property type="match status" value="1"/>
</dbReference>
<feature type="domain" description="Integrase catalytic" evidence="23">
    <location>
        <begin position="768"/>
        <end position="927"/>
    </location>
</feature>
<dbReference type="GeneTree" id="ENSGT01060000248608"/>
<dbReference type="InterPro" id="IPR041588">
    <property type="entry name" value="Integrase_H2C2"/>
</dbReference>
<dbReference type="GO" id="GO:0015074">
    <property type="term" value="P:DNA integration"/>
    <property type="evidence" value="ECO:0007669"/>
    <property type="project" value="UniProtKB-KW"/>
</dbReference>
<feature type="region of interest" description="Disordered" evidence="20">
    <location>
        <begin position="1"/>
        <end position="20"/>
    </location>
</feature>
<proteinExistence type="inferred from homology"/>
<evidence type="ECO:0000256" key="10">
    <source>
        <dbReference type="ARBA" id="ARBA00022759"/>
    </source>
</evidence>
<evidence type="ECO:0000256" key="9">
    <source>
        <dbReference type="ARBA" id="ARBA00022750"/>
    </source>
</evidence>
<dbReference type="PROSITE" id="PS50013">
    <property type="entry name" value="CHROMO_2"/>
    <property type="match status" value="1"/>
</dbReference>
<dbReference type="InterPro" id="IPR043128">
    <property type="entry name" value="Rev_trsase/Diguanyl_cyclase"/>
</dbReference>
<keyword evidence="14" id="KW-0695">RNA-directed DNA polymerase</keyword>
<protein>
    <recommendedName>
        <fullName evidence="19">Gypsy retrotransposon integrase-like protein 1</fullName>
        <ecNumber evidence="3">3.1.26.4</ecNumber>
    </recommendedName>
</protein>
<dbReference type="GO" id="GO:0046872">
    <property type="term" value="F:metal ion binding"/>
    <property type="evidence" value="ECO:0007669"/>
    <property type="project" value="UniProtKB-KW"/>
</dbReference>
<evidence type="ECO:0000256" key="7">
    <source>
        <dbReference type="ARBA" id="ARBA00022722"/>
    </source>
</evidence>
<keyword evidence="11" id="KW-0378">Hydrolase</keyword>
<dbReference type="PROSITE" id="PS50994">
    <property type="entry name" value="INTEGRASE"/>
    <property type="match status" value="1"/>
</dbReference>
<dbReference type="Gene3D" id="1.10.340.70">
    <property type="match status" value="1"/>
</dbReference>
<organism evidence="24 25">
    <name type="scientific">Nothobranchius furzeri</name>
    <name type="common">Turquoise killifish</name>
    <dbReference type="NCBI Taxonomy" id="105023"/>
    <lineage>
        <taxon>Eukaryota</taxon>
        <taxon>Metazoa</taxon>
        <taxon>Chordata</taxon>
        <taxon>Craniata</taxon>
        <taxon>Vertebrata</taxon>
        <taxon>Euteleostomi</taxon>
        <taxon>Actinopterygii</taxon>
        <taxon>Neopterygii</taxon>
        <taxon>Teleostei</taxon>
        <taxon>Neoteleostei</taxon>
        <taxon>Acanthomorphata</taxon>
        <taxon>Ovalentaria</taxon>
        <taxon>Atherinomorphae</taxon>
        <taxon>Cyprinodontiformes</taxon>
        <taxon>Nothobranchiidae</taxon>
        <taxon>Nothobranchius</taxon>
    </lineage>
</organism>
<dbReference type="Gene3D" id="3.30.70.270">
    <property type="match status" value="2"/>
</dbReference>
<keyword evidence="4" id="KW-0645">Protease</keyword>
<reference evidence="24" key="2">
    <citation type="submission" date="2025-08" db="UniProtKB">
        <authorList>
            <consortium name="Ensembl"/>
        </authorList>
    </citation>
    <scope>IDENTIFICATION</scope>
</reference>
<dbReference type="InterPro" id="IPR043502">
    <property type="entry name" value="DNA/RNA_pol_sf"/>
</dbReference>
<dbReference type="Gene3D" id="3.10.10.10">
    <property type="entry name" value="HIV Type 1 Reverse Transcriptase, subunit A, domain 1"/>
    <property type="match status" value="1"/>
</dbReference>
<dbReference type="GO" id="GO:0004523">
    <property type="term" value="F:RNA-DNA hybrid ribonuclease activity"/>
    <property type="evidence" value="ECO:0007669"/>
    <property type="project" value="UniProtKB-EC"/>
</dbReference>
<evidence type="ECO:0000256" key="13">
    <source>
        <dbReference type="ARBA" id="ARBA00022908"/>
    </source>
</evidence>
<keyword evidence="17" id="KW-0233">DNA recombination</keyword>
<evidence type="ECO:0000256" key="17">
    <source>
        <dbReference type="ARBA" id="ARBA00023172"/>
    </source>
</evidence>
<dbReference type="SMART" id="SM00298">
    <property type="entry name" value="CHROMO"/>
    <property type="match status" value="1"/>
</dbReference>
<keyword evidence="25" id="KW-1185">Reference proteome</keyword>
<evidence type="ECO:0000256" key="14">
    <source>
        <dbReference type="ARBA" id="ARBA00022918"/>
    </source>
</evidence>
<dbReference type="Pfam" id="PF17919">
    <property type="entry name" value="RT_RNaseH_2"/>
    <property type="match status" value="1"/>
</dbReference>
<keyword evidence="15" id="KW-0239">DNA-directed DNA polymerase</keyword>
<dbReference type="InterPro" id="IPR050951">
    <property type="entry name" value="Retrovirus_Pol_polyprotein"/>
</dbReference>
<keyword evidence="8" id="KW-0479">Metal-binding</keyword>
<evidence type="ECO:0000313" key="25">
    <source>
        <dbReference type="Proteomes" id="UP000694548"/>
    </source>
</evidence>
<evidence type="ECO:0000256" key="6">
    <source>
        <dbReference type="ARBA" id="ARBA00022695"/>
    </source>
</evidence>
<dbReference type="Pfam" id="PF17921">
    <property type="entry name" value="Integrase_H2C2"/>
    <property type="match status" value="1"/>
</dbReference>
<dbReference type="GO" id="GO:0003964">
    <property type="term" value="F:RNA-directed DNA polymerase activity"/>
    <property type="evidence" value="ECO:0007669"/>
    <property type="project" value="UniProtKB-KW"/>
</dbReference>
<dbReference type="SUPFAM" id="SSF54160">
    <property type="entry name" value="Chromo domain-like"/>
    <property type="match status" value="1"/>
</dbReference>
<dbReference type="Gene3D" id="2.40.50.40">
    <property type="match status" value="1"/>
</dbReference>
<dbReference type="FunFam" id="3.30.420.10:FF:000032">
    <property type="entry name" value="Retrovirus-related Pol polyprotein from transposon 297-like Protein"/>
    <property type="match status" value="1"/>
</dbReference>